<evidence type="ECO:0000313" key="2">
    <source>
        <dbReference type="EMBL" id="HEW63679.1"/>
    </source>
</evidence>
<keyword evidence="1" id="KW-0812">Transmembrane</keyword>
<dbReference type="EMBL" id="DSFH01000023">
    <property type="protein sequence ID" value="HEW63679.1"/>
    <property type="molecule type" value="Genomic_DNA"/>
</dbReference>
<name>A0A7C2ZW49_9CREN</name>
<keyword evidence="1" id="KW-0472">Membrane</keyword>
<dbReference type="GO" id="GO:0016301">
    <property type="term" value="F:kinase activity"/>
    <property type="evidence" value="ECO:0007669"/>
    <property type="project" value="UniProtKB-KW"/>
</dbReference>
<sequence>METYSIDVFIRDLAVAIPLAIYVFLLICYVTRKTYDAMIRRGVKERKAVYYNRKIIHIFVGGVVSAFIPFIFKEPFTPFLFAVLLGSFLLYKHKSRKKYYWFQVDENKYEVNFAFAWGFSILILWLYLGNPFVAMLPPMLISFGDGITGIVRNLLFGKRTKHWAGNLAMAALMIPIGYIYTGYWGVIASVVASFVERYEYNPLDDNILIVLSSSIILIIAKFFSFGL</sequence>
<dbReference type="RefSeq" id="WP_272984965.1">
    <property type="nucleotide sequence ID" value="NZ_DSFH01000023.1"/>
</dbReference>
<comment type="caution">
    <text evidence="2">The sequence shown here is derived from an EMBL/GenBank/DDBJ whole genome shotgun (WGS) entry which is preliminary data.</text>
</comment>
<feature type="transmembrane region" description="Helical" evidence="1">
    <location>
        <begin position="207"/>
        <end position="225"/>
    </location>
</feature>
<dbReference type="Proteomes" id="UP000886076">
    <property type="component" value="Unassembled WGS sequence"/>
</dbReference>
<feature type="transmembrane region" description="Helical" evidence="1">
    <location>
        <begin position="76"/>
        <end position="91"/>
    </location>
</feature>
<keyword evidence="2" id="KW-0808">Transferase</keyword>
<feature type="transmembrane region" description="Helical" evidence="1">
    <location>
        <begin position="111"/>
        <end position="128"/>
    </location>
</feature>
<organism evidence="2">
    <name type="scientific">Fervidicoccus fontis</name>
    <dbReference type="NCBI Taxonomy" id="683846"/>
    <lineage>
        <taxon>Archaea</taxon>
        <taxon>Thermoproteota</taxon>
        <taxon>Thermoprotei</taxon>
        <taxon>Fervidicoccales</taxon>
        <taxon>Fervidicoccaceae</taxon>
        <taxon>Fervidicoccus</taxon>
    </lineage>
</organism>
<dbReference type="AlphaFoldDB" id="A0A7C2ZW49"/>
<protein>
    <submittedName>
        <fullName evidence="2">Dolichol kinase</fullName>
    </submittedName>
</protein>
<proteinExistence type="predicted"/>
<gene>
    <name evidence="2" type="ORF">ENO39_01275</name>
</gene>
<feature type="transmembrane region" description="Helical" evidence="1">
    <location>
        <begin position="167"/>
        <end position="195"/>
    </location>
</feature>
<keyword evidence="1" id="KW-1133">Transmembrane helix</keyword>
<evidence type="ECO:0000256" key="1">
    <source>
        <dbReference type="SAM" id="Phobius"/>
    </source>
</evidence>
<accession>A0A7C2ZW49</accession>
<reference evidence="2" key="1">
    <citation type="journal article" date="2020" name="mSystems">
        <title>Genome- and Community-Level Interaction Insights into Carbon Utilization and Element Cycling Functions of Hydrothermarchaeota in Hydrothermal Sediment.</title>
        <authorList>
            <person name="Zhou Z."/>
            <person name="Liu Y."/>
            <person name="Xu W."/>
            <person name="Pan J."/>
            <person name="Luo Z.H."/>
            <person name="Li M."/>
        </authorList>
    </citation>
    <scope>NUCLEOTIDE SEQUENCE [LARGE SCALE GENOMIC DNA]</scope>
    <source>
        <strain evidence="2">SpSt-1261</strain>
    </source>
</reference>
<feature type="transmembrane region" description="Helical" evidence="1">
    <location>
        <begin position="134"/>
        <end position="155"/>
    </location>
</feature>
<keyword evidence="2" id="KW-0418">Kinase</keyword>
<feature type="transmembrane region" description="Helical" evidence="1">
    <location>
        <begin position="13"/>
        <end position="30"/>
    </location>
</feature>
<feature type="transmembrane region" description="Helical" evidence="1">
    <location>
        <begin position="51"/>
        <end position="70"/>
    </location>
</feature>